<dbReference type="SMART" id="SM00916">
    <property type="entry name" value="L51_S25_CI-B8"/>
    <property type="match status" value="1"/>
</dbReference>
<organism evidence="8">
    <name type="scientific">Phaeodactylum tricornutum</name>
    <name type="common">Diatom</name>
    <dbReference type="NCBI Taxonomy" id="2850"/>
    <lineage>
        <taxon>Eukaryota</taxon>
        <taxon>Sar</taxon>
        <taxon>Stramenopiles</taxon>
        <taxon>Ochrophyta</taxon>
        <taxon>Bacillariophyta</taxon>
        <taxon>Bacillariophyceae</taxon>
        <taxon>Bacillariophycidae</taxon>
        <taxon>Naviculales</taxon>
        <taxon>Phaeodactylaceae</taxon>
        <taxon>Phaeodactylum</taxon>
    </lineage>
</organism>
<evidence type="ECO:0000256" key="1">
    <source>
        <dbReference type="ARBA" id="ARBA00004173"/>
    </source>
</evidence>
<feature type="domain" description="Ribosomal protein/NADH dehydrogenase" evidence="7">
    <location>
        <begin position="18"/>
        <end position="94"/>
    </location>
</feature>
<dbReference type="InterPro" id="IPR007741">
    <property type="entry name" value="Ribosomal_mL43/mS25/NADH_DH"/>
</dbReference>
<evidence type="ECO:0000256" key="2">
    <source>
        <dbReference type="ARBA" id="ARBA00006073"/>
    </source>
</evidence>
<dbReference type="GO" id="GO:0003735">
    <property type="term" value="F:structural constituent of ribosome"/>
    <property type="evidence" value="ECO:0007669"/>
    <property type="project" value="InterPro"/>
</dbReference>
<accession>A0A8J9T196</accession>
<dbReference type="GO" id="GO:0032543">
    <property type="term" value="P:mitochondrial translation"/>
    <property type="evidence" value="ECO:0007669"/>
    <property type="project" value="InterPro"/>
</dbReference>
<keyword evidence="5" id="KW-0687">Ribonucleoprotein</keyword>
<keyword evidence="4" id="KW-0496">Mitochondrion</keyword>
<dbReference type="SUPFAM" id="SSF52833">
    <property type="entry name" value="Thioredoxin-like"/>
    <property type="match status" value="1"/>
</dbReference>
<dbReference type="PANTHER" id="PTHR21396">
    <property type="entry name" value="39S RIBOSOMAL PROTEIN L43"/>
    <property type="match status" value="1"/>
</dbReference>
<keyword evidence="3" id="KW-0689">Ribosomal protein</keyword>
<comment type="similarity">
    <text evidence="2">Belongs to the mitochondrion-specific ribosomal protein mL43 family.</text>
</comment>
<proteinExistence type="inferred from homology"/>
<evidence type="ECO:0000256" key="6">
    <source>
        <dbReference type="ARBA" id="ARBA00035188"/>
    </source>
</evidence>
<sequence length="135" mass="15302">MATRGVFQLTKLRLHYCEVGGSSRAMRTYLGNGKLVSWATAHPHVEIEVQVRNGHHPFVLAEYRSMAATHQISVRNVDRWQDVQDVLYLLSNRSGRKITKITTPVLTDTPSIQGVWTPFLTLKDLPPFAVQIHEP</sequence>
<dbReference type="PANTHER" id="PTHR21396:SF2">
    <property type="entry name" value="LARGE RIBOSOMAL SUBUNIT PROTEIN ML43"/>
    <property type="match status" value="1"/>
</dbReference>
<gene>
    <name evidence="8" type="ORF">PTTT1_LOCUS11191</name>
</gene>
<dbReference type="Gene3D" id="3.40.30.10">
    <property type="entry name" value="Glutaredoxin"/>
    <property type="match status" value="1"/>
</dbReference>
<evidence type="ECO:0000256" key="3">
    <source>
        <dbReference type="ARBA" id="ARBA00022980"/>
    </source>
</evidence>
<evidence type="ECO:0000256" key="5">
    <source>
        <dbReference type="ARBA" id="ARBA00023274"/>
    </source>
</evidence>
<dbReference type="Proteomes" id="UP000836788">
    <property type="component" value="Chromosome 12"/>
</dbReference>
<dbReference type="AlphaFoldDB" id="A0A8J9T196"/>
<dbReference type="Pfam" id="PF05047">
    <property type="entry name" value="L51_S25_CI-B8"/>
    <property type="match status" value="1"/>
</dbReference>
<dbReference type="EMBL" id="OU594953">
    <property type="protein sequence ID" value="CAG9279783.1"/>
    <property type="molecule type" value="Genomic_DNA"/>
</dbReference>
<evidence type="ECO:0000313" key="8">
    <source>
        <dbReference type="EMBL" id="CAG9279783.1"/>
    </source>
</evidence>
<evidence type="ECO:0000259" key="7">
    <source>
        <dbReference type="SMART" id="SM00916"/>
    </source>
</evidence>
<dbReference type="InterPro" id="IPR036249">
    <property type="entry name" value="Thioredoxin-like_sf"/>
</dbReference>
<dbReference type="GO" id="GO:0005762">
    <property type="term" value="C:mitochondrial large ribosomal subunit"/>
    <property type="evidence" value="ECO:0007669"/>
    <property type="project" value="TreeGrafter"/>
</dbReference>
<protein>
    <recommendedName>
        <fullName evidence="6">Large ribosomal subunit protein mL43</fullName>
    </recommendedName>
</protein>
<reference evidence="8" key="1">
    <citation type="submission" date="2022-02" db="EMBL/GenBank/DDBJ databases">
        <authorList>
            <person name="Giguere J D."/>
        </authorList>
    </citation>
    <scope>NUCLEOTIDE SEQUENCE</scope>
    <source>
        <strain evidence="8">CCAP 1055/1</strain>
    </source>
</reference>
<dbReference type="OMA" id="ISKWIDL"/>
<dbReference type="InterPro" id="IPR039927">
    <property type="entry name" value="Ribosomal_mL43"/>
</dbReference>
<evidence type="ECO:0000256" key="4">
    <source>
        <dbReference type="ARBA" id="ARBA00023128"/>
    </source>
</evidence>
<name>A0A8J9T196_PHATR</name>
<comment type="subcellular location">
    <subcellularLocation>
        <location evidence="1">Mitochondrion</location>
    </subcellularLocation>
</comment>